<dbReference type="InterPro" id="IPR051531">
    <property type="entry name" value="N-acetyltransferase"/>
</dbReference>
<dbReference type="EMBL" id="SSMC01000003">
    <property type="protein sequence ID" value="THD66328.1"/>
    <property type="molecule type" value="Genomic_DNA"/>
</dbReference>
<evidence type="ECO:0000313" key="3">
    <source>
        <dbReference type="Proteomes" id="UP000305939"/>
    </source>
</evidence>
<keyword evidence="3" id="KW-1185">Reference proteome</keyword>
<feature type="domain" description="N-acetyltransferase" evidence="1">
    <location>
        <begin position="10"/>
        <end position="167"/>
    </location>
</feature>
<dbReference type="InterPro" id="IPR000182">
    <property type="entry name" value="GNAT_dom"/>
</dbReference>
<dbReference type="InterPro" id="IPR016181">
    <property type="entry name" value="Acyl_CoA_acyltransferase"/>
</dbReference>
<comment type="caution">
    <text evidence="2">The sequence shown here is derived from an EMBL/GenBank/DDBJ whole genome shotgun (WGS) entry which is preliminary data.</text>
</comment>
<dbReference type="Pfam" id="PF13302">
    <property type="entry name" value="Acetyltransf_3"/>
    <property type="match status" value="1"/>
</dbReference>
<feature type="domain" description="N-acetyltransferase" evidence="1">
    <location>
        <begin position="169"/>
        <end position="314"/>
    </location>
</feature>
<dbReference type="PANTHER" id="PTHR43792:SF1">
    <property type="entry name" value="N-ACETYLTRANSFERASE DOMAIN-CONTAINING PROTEIN"/>
    <property type="match status" value="1"/>
</dbReference>
<name>A0A4S3LXP4_9FLAO</name>
<dbReference type="Proteomes" id="UP000305939">
    <property type="component" value="Unassembled WGS sequence"/>
</dbReference>
<accession>A0A4S3LXP4</accession>
<dbReference type="GO" id="GO:0016747">
    <property type="term" value="F:acyltransferase activity, transferring groups other than amino-acyl groups"/>
    <property type="evidence" value="ECO:0007669"/>
    <property type="project" value="InterPro"/>
</dbReference>
<evidence type="ECO:0000313" key="2">
    <source>
        <dbReference type="EMBL" id="THD66328.1"/>
    </source>
</evidence>
<dbReference type="Gene3D" id="3.40.630.30">
    <property type="match status" value="2"/>
</dbReference>
<dbReference type="Pfam" id="PF00583">
    <property type="entry name" value="Acetyltransf_1"/>
    <property type="match status" value="1"/>
</dbReference>
<reference evidence="2 3" key="1">
    <citation type="submission" date="2019-04" db="EMBL/GenBank/DDBJ databases">
        <title>Draft genome sequence of Robertkochia marina CC-AMO-30D.</title>
        <authorList>
            <person name="Hameed A."/>
            <person name="Lin S.-Y."/>
            <person name="Shahina M."/>
            <person name="Lai W.-A."/>
            <person name="Young C.-C."/>
        </authorList>
    </citation>
    <scope>NUCLEOTIDE SEQUENCE [LARGE SCALE GENOMIC DNA]</scope>
    <source>
        <strain evidence="2 3">CC-AMO-30D</strain>
    </source>
</reference>
<keyword evidence="2" id="KW-0808">Transferase</keyword>
<sequence>MKVITETDRLYLRAFILDDSEHFFKMNADEAVVRYTGDLPFKDEEEALHFLSGYKEYDKYGIGRWAVIRKEDEAFLGWCGLKFHPEESITEVGFRFYQEYWGEGYATEAAAAAVRFGFTDKKFVQIHAHAHRNNKASIRVLEKLGMQPVKDFDYDGLPATLFVLHNPDYALKPISSGSVLQVRHPVLRAGRPEADAVFEGDDDPDTFHLGMFFKDALTGVVTLMKRPPARPSLMETDYQLRGMAVLDGFRRSGIGKALVTEAEDMVSEKGGKGIWMNAREAAAHFYETLGYRITGNLFEIRNVGPHYFMEKSLQKK</sequence>
<dbReference type="PROSITE" id="PS51186">
    <property type="entry name" value="GNAT"/>
    <property type="match status" value="2"/>
</dbReference>
<organism evidence="2 3">
    <name type="scientific">Robertkochia marina</name>
    <dbReference type="NCBI Taxonomy" id="1227945"/>
    <lineage>
        <taxon>Bacteria</taxon>
        <taxon>Pseudomonadati</taxon>
        <taxon>Bacteroidota</taxon>
        <taxon>Flavobacteriia</taxon>
        <taxon>Flavobacteriales</taxon>
        <taxon>Flavobacteriaceae</taxon>
        <taxon>Robertkochia</taxon>
    </lineage>
</organism>
<dbReference type="SUPFAM" id="SSF55729">
    <property type="entry name" value="Acyl-CoA N-acyltransferases (Nat)"/>
    <property type="match status" value="2"/>
</dbReference>
<proteinExistence type="predicted"/>
<dbReference type="CDD" id="cd04301">
    <property type="entry name" value="NAT_SF"/>
    <property type="match status" value="1"/>
</dbReference>
<protein>
    <submittedName>
        <fullName evidence="2">GNAT family N-acetyltransferase</fullName>
    </submittedName>
</protein>
<dbReference type="RefSeq" id="WP_136336400.1">
    <property type="nucleotide sequence ID" value="NZ_SSMC01000003.1"/>
</dbReference>
<dbReference type="AlphaFoldDB" id="A0A4S3LXP4"/>
<evidence type="ECO:0000259" key="1">
    <source>
        <dbReference type="PROSITE" id="PS51186"/>
    </source>
</evidence>
<dbReference type="PANTHER" id="PTHR43792">
    <property type="entry name" value="GNAT FAMILY, PUTATIVE (AFU_ORTHOLOGUE AFUA_3G00765)-RELATED-RELATED"/>
    <property type="match status" value="1"/>
</dbReference>
<gene>
    <name evidence="2" type="ORF">E7Z59_10970</name>
</gene>